<dbReference type="EMBL" id="JAKLUA010000026">
    <property type="protein sequence ID" value="MCG2672867.1"/>
    <property type="molecule type" value="Genomic_DNA"/>
</dbReference>
<feature type="region of interest" description="Disordered" evidence="1">
    <location>
        <begin position="15"/>
        <end position="51"/>
    </location>
</feature>
<keyword evidence="4" id="KW-1185">Reference proteome</keyword>
<sequence>MASILSVAQKAHDAFTKLDRKRKQKRQKTAQNDRNHVLRNPRRTRLDTGLSGINRYPEVHRLRPLL</sequence>
<evidence type="ECO:0000256" key="1">
    <source>
        <dbReference type="SAM" id="MobiDB-lite"/>
    </source>
</evidence>
<gene>
    <name evidence="3" type="ORF">L6637_38695</name>
    <name evidence="2" type="ORF">L6654_39200</name>
</gene>
<dbReference type="Proteomes" id="UP001139054">
    <property type="component" value="Unassembled WGS sequence"/>
</dbReference>
<dbReference type="EMBL" id="JAKLTY010000045">
    <property type="protein sequence ID" value="MCG2632634.1"/>
    <property type="molecule type" value="Genomic_DNA"/>
</dbReference>
<name>A0A9X1RL50_9BRAD</name>
<evidence type="ECO:0000313" key="2">
    <source>
        <dbReference type="EMBL" id="MCG2632634.1"/>
    </source>
</evidence>
<dbReference type="AlphaFoldDB" id="A0A9X1RL50"/>
<accession>A0A9X1RL50</accession>
<dbReference type="Proteomes" id="UP001139012">
    <property type="component" value="Unassembled WGS sequence"/>
</dbReference>
<reference evidence="2" key="1">
    <citation type="submission" date="2022-01" db="EMBL/GenBank/DDBJ databases">
        <title>Genome sequnece data of strain Bradyrhizobium sp. nov.</title>
        <authorList>
            <person name="Zhang J."/>
        </authorList>
    </citation>
    <scope>NUCLEOTIDE SEQUENCE</scope>
    <source>
        <strain evidence="3">WYCCWR 12774</strain>
        <strain evidence="2">WYCCWR 13023</strain>
    </source>
</reference>
<comment type="caution">
    <text evidence="2">The sequence shown here is derived from an EMBL/GenBank/DDBJ whole genome shotgun (WGS) entry which is preliminary data.</text>
</comment>
<proteinExistence type="predicted"/>
<feature type="compositionally biased region" description="Basic residues" evidence="1">
    <location>
        <begin position="19"/>
        <end position="28"/>
    </location>
</feature>
<evidence type="ECO:0000313" key="3">
    <source>
        <dbReference type="EMBL" id="MCG2672867.1"/>
    </source>
</evidence>
<evidence type="ECO:0000313" key="4">
    <source>
        <dbReference type="Proteomes" id="UP001139012"/>
    </source>
</evidence>
<evidence type="ECO:0000313" key="5">
    <source>
        <dbReference type="Proteomes" id="UP001139054"/>
    </source>
</evidence>
<organism evidence="2 5">
    <name type="scientific">Bradyrhizobium zhengyangense</name>
    <dbReference type="NCBI Taxonomy" id="2911009"/>
    <lineage>
        <taxon>Bacteria</taxon>
        <taxon>Pseudomonadati</taxon>
        <taxon>Pseudomonadota</taxon>
        <taxon>Alphaproteobacteria</taxon>
        <taxon>Hyphomicrobiales</taxon>
        <taxon>Nitrobacteraceae</taxon>
        <taxon>Bradyrhizobium</taxon>
    </lineage>
</organism>
<protein>
    <submittedName>
        <fullName evidence="2">Uncharacterized protein</fullName>
    </submittedName>
</protein>